<dbReference type="SUPFAM" id="SSF54427">
    <property type="entry name" value="NTF2-like"/>
    <property type="match status" value="1"/>
</dbReference>
<comment type="caution">
    <text evidence="2">The sequence shown here is derived from an EMBL/GenBank/DDBJ whole genome shotgun (WGS) entry which is preliminary data.</text>
</comment>
<dbReference type="RefSeq" id="WP_189162027.1">
    <property type="nucleotide sequence ID" value="NZ_BMNT01000005.1"/>
</dbReference>
<protein>
    <recommendedName>
        <fullName evidence="1">SnoaL-like domain-containing protein</fullName>
    </recommendedName>
</protein>
<evidence type="ECO:0000313" key="2">
    <source>
        <dbReference type="EMBL" id="GGK71670.1"/>
    </source>
</evidence>
<name>A0A917QVR7_9ACTN</name>
<dbReference type="Pfam" id="PF13577">
    <property type="entry name" value="SnoaL_4"/>
    <property type="match status" value="1"/>
</dbReference>
<keyword evidence="3" id="KW-1185">Reference proteome</keyword>
<proteinExistence type="predicted"/>
<reference evidence="2" key="1">
    <citation type="journal article" date="2014" name="Int. J. Syst. Evol. Microbiol.">
        <title>Complete genome sequence of Corynebacterium casei LMG S-19264T (=DSM 44701T), isolated from a smear-ripened cheese.</title>
        <authorList>
            <consortium name="US DOE Joint Genome Institute (JGI-PGF)"/>
            <person name="Walter F."/>
            <person name="Albersmeier A."/>
            <person name="Kalinowski J."/>
            <person name="Ruckert C."/>
        </authorList>
    </citation>
    <scope>NUCLEOTIDE SEQUENCE</scope>
    <source>
        <strain evidence="2">JCM 13064</strain>
    </source>
</reference>
<accession>A0A917QVR7</accession>
<evidence type="ECO:0000313" key="3">
    <source>
        <dbReference type="Proteomes" id="UP000645217"/>
    </source>
</evidence>
<evidence type="ECO:0000259" key="1">
    <source>
        <dbReference type="Pfam" id="PF13577"/>
    </source>
</evidence>
<dbReference type="InterPro" id="IPR032710">
    <property type="entry name" value="NTF2-like_dom_sf"/>
</dbReference>
<dbReference type="EMBL" id="BMNT01000005">
    <property type="protein sequence ID" value="GGK71670.1"/>
    <property type="molecule type" value="Genomic_DNA"/>
</dbReference>
<gene>
    <name evidence="2" type="ORF">GCM10007964_13150</name>
</gene>
<dbReference type="Proteomes" id="UP000645217">
    <property type="component" value="Unassembled WGS sequence"/>
</dbReference>
<organism evidence="2 3">
    <name type="scientific">Sphaerisporangium melleum</name>
    <dbReference type="NCBI Taxonomy" id="321316"/>
    <lineage>
        <taxon>Bacteria</taxon>
        <taxon>Bacillati</taxon>
        <taxon>Actinomycetota</taxon>
        <taxon>Actinomycetes</taxon>
        <taxon>Streptosporangiales</taxon>
        <taxon>Streptosporangiaceae</taxon>
        <taxon>Sphaerisporangium</taxon>
    </lineage>
</organism>
<sequence>MNDLERLVIIEDIRRLMARYVGYADQQRWQDLAGLFVPDGTFTPHKPDGTVWLRMEGREQIAATIGSSAGPGDTLVHHLFSDEIDVESATSARGVFSMEDIISRPEKDDGEAEAPEDFPFKGMHGFGHYHGHFVKIDGTWFIAELVQTRLRLDFTF</sequence>
<dbReference type="Gene3D" id="3.10.450.50">
    <property type="match status" value="1"/>
</dbReference>
<dbReference type="InterPro" id="IPR037401">
    <property type="entry name" value="SnoaL-like"/>
</dbReference>
<reference evidence="2" key="2">
    <citation type="submission" date="2020-09" db="EMBL/GenBank/DDBJ databases">
        <authorList>
            <person name="Sun Q."/>
            <person name="Ohkuma M."/>
        </authorList>
    </citation>
    <scope>NUCLEOTIDE SEQUENCE</scope>
    <source>
        <strain evidence="2">JCM 13064</strain>
    </source>
</reference>
<feature type="domain" description="SnoaL-like" evidence="1">
    <location>
        <begin position="7"/>
        <end position="145"/>
    </location>
</feature>
<dbReference type="AlphaFoldDB" id="A0A917QVR7"/>